<keyword evidence="1" id="KW-0472">Membrane</keyword>
<organism evidence="2 3">
    <name type="scientific">Perspicuibacillus lycopersici</name>
    <dbReference type="NCBI Taxonomy" id="1325689"/>
    <lineage>
        <taxon>Bacteria</taxon>
        <taxon>Bacillati</taxon>
        <taxon>Bacillota</taxon>
        <taxon>Bacilli</taxon>
        <taxon>Bacillales</taxon>
        <taxon>Bacillaceae</taxon>
        <taxon>Perspicuibacillus</taxon>
    </lineage>
</organism>
<protein>
    <submittedName>
        <fullName evidence="2">DNA-directed RNA polymerase subunit beta</fullName>
    </submittedName>
</protein>
<evidence type="ECO:0000256" key="1">
    <source>
        <dbReference type="SAM" id="Phobius"/>
    </source>
</evidence>
<reference evidence="2" key="1">
    <citation type="submission" date="2022-10" db="EMBL/GenBank/DDBJ databases">
        <title>Description of Fervidibacillus gen. nov. in the family Fervidibacillaceae fam. nov. with two species, Fervidibacillus albus sp. nov., and Fervidibacillus halotolerans sp. nov., isolated from tidal flat sediments.</title>
        <authorList>
            <person name="Kwon K.K."/>
            <person name="Yang S.-H."/>
        </authorList>
    </citation>
    <scope>NUCLEOTIDE SEQUENCE</scope>
    <source>
        <strain evidence="2">JCM 19140</strain>
    </source>
</reference>
<dbReference type="Proteomes" id="UP001209318">
    <property type="component" value="Unassembled WGS sequence"/>
</dbReference>
<keyword evidence="2" id="KW-0804">Transcription</keyword>
<name>A0AAE3IRS3_9BACI</name>
<feature type="transmembrane region" description="Helical" evidence="1">
    <location>
        <begin position="51"/>
        <end position="77"/>
    </location>
</feature>
<keyword evidence="2" id="KW-0240">DNA-directed RNA polymerase</keyword>
<dbReference type="Pfam" id="PF11772">
    <property type="entry name" value="EpuA"/>
    <property type="match status" value="1"/>
</dbReference>
<dbReference type="EMBL" id="JAOUSF010000002">
    <property type="protein sequence ID" value="MCU9613276.1"/>
    <property type="molecule type" value="Genomic_DNA"/>
</dbReference>
<comment type="caution">
    <text evidence="2">The sequence shown here is derived from an EMBL/GenBank/DDBJ whole genome shotgun (WGS) entry which is preliminary data.</text>
</comment>
<keyword evidence="1" id="KW-0812">Transmembrane</keyword>
<proteinExistence type="predicted"/>
<sequence length="106" mass="12124">MENTELKIQSREDLKKLKEVSAVKKGKKVDDESREERKSKPKKLRVRLIPIWLRVVIVLVLIIVFFIIGSMIGYGIIGDGNPMDVLKKGTWTHIIDIVNEGTEPNK</sequence>
<gene>
    <name evidence="2" type="ORF">OEV98_06880</name>
</gene>
<evidence type="ECO:0000313" key="2">
    <source>
        <dbReference type="EMBL" id="MCU9613276.1"/>
    </source>
</evidence>
<dbReference type="GO" id="GO:0000428">
    <property type="term" value="C:DNA-directed RNA polymerase complex"/>
    <property type="evidence" value="ECO:0007669"/>
    <property type="project" value="UniProtKB-KW"/>
</dbReference>
<dbReference type="InterPro" id="IPR024596">
    <property type="entry name" value="RNApol_su_b/EpuA"/>
</dbReference>
<dbReference type="RefSeq" id="WP_263072485.1">
    <property type="nucleotide sequence ID" value="NZ_JAOUSF010000002.1"/>
</dbReference>
<dbReference type="AlphaFoldDB" id="A0AAE3IRS3"/>
<accession>A0AAE3IRS3</accession>
<evidence type="ECO:0000313" key="3">
    <source>
        <dbReference type="Proteomes" id="UP001209318"/>
    </source>
</evidence>
<keyword evidence="1" id="KW-1133">Transmembrane helix</keyword>
<keyword evidence="3" id="KW-1185">Reference proteome</keyword>